<keyword evidence="1" id="KW-1277">Toxin-antitoxin system</keyword>
<accession>A0A448MUD7</accession>
<dbReference type="AlphaFoldDB" id="A0A448MUD7"/>
<gene>
    <name evidence="2" type="ORF">NCTC12967_00010</name>
</gene>
<organism evidence="2 3">
    <name type="scientific">Arachnia propionica</name>
    <dbReference type="NCBI Taxonomy" id="1750"/>
    <lineage>
        <taxon>Bacteria</taxon>
        <taxon>Bacillati</taxon>
        <taxon>Actinomycetota</taxon>
        <taxon>Actinomycetes</taxon>
        <taxon>Propionibacteriales</taxon>
        <taxon>Propionibacteriaceae</taxon>
        <taxon>Arachnia</taxon>
    </lineage>
</organism>
<evidence type="ECO:0000256" key="1">
    <source>
        <dbReference type="ARBA" id="ARBA00022649"/>
    </source>
</evidence>
<name>A0A448MUD7_9ACTN</name>
<dbReference type="Proteomes" id="UP000273044">
    <property type="component" value="Chromosome"/>
</dbReference>
<reference evidence="2 3" key="1">
    <citation type="submission" date="2018-12" db="EMBL/GenBank/DDBJ databases">
        <authorList>
            <consortium name="Pathogen Informatics"/>
        </authorList>
    </citation>
    <scope>NUCLEOTIDE SEQUENCE [LARGE SCALE GENOMIC DNA]</scope>
    <source>
        <strain evidence="2 3">NCTC12967</strain>
    </source>
</reference>
<proteinExistence type="predicted"/>
<evidence type="ECO:0000313" key="2">
    <source>
        <dbReference type="EMBL" id="VEH68755.1"/>
    </source>
</evidence>
<dbReference type="GeneID" id="64405523"/>
<dbReference type="Pfam" id="PF07704">
    <property type="entry name" value="PSK_trans_fac"/>
    <property type="match status" value="1"/>
</dbReference>
<dbReference type="RefSeq" id="WP_061788058.1">
    <property type="nucleotide sequence ID" value="NZ_CAJZDL010000044.1"/>
</dbReference>
<protein>
    <submittedName>
        <fullName evidence="2">Uncharacterized protein conserved in bacteria</fullName>
    </submittedName>
</protein>
<dbReference type="EMBL" id="LR134406">
    <property type="protein sequence ID" value="VEH68755.1"/>
    <property type="molecule type" value="Genomic_DNA"/>
</dbReference>
<evidence type="ECO:0000313" key="3">
    <source>
        <dbReference type="Proteomes" id="UP000273044"/>
    </source>
</evidence>
<sequence length="85" mass="10058">MALNIKNKRVCELARRAADRFETTQVDVIERALLELLNQEEQLRQARFERIMELAGEIHDSMTDEEREALRNVDQEIYDEDGLPR</sequence>
<keyword evidence="3" id="KW-1185">Reference proteome</keyword>
<dbReference type="InterPro" id="IPR011660">
    <property type="entry name" value="VapB-like"/>
</dbReference>